<evidence type="ECO:0000313" key="3">
    <source>
        <dbReference type="Proteomes" id="UP000266292"/>
    </source>
</evidence>
<organism evidence="2 3">
    <name type="scientific">Pontibacter actiniarum</name>
    <dbReference type="NCBI Taxonomy" id="323450"/>
    <lineage>
        <taxon>Bacteria</taxon>
        <taxon>Pseudomonadati</taxon>
        <taxon>Bacteroidota</taxon>
        <taxon>Cytophagia</taxon>
        <taxon>Cytophagales</taxon>
        <taxon>Hymenobacteraceae</taxon>
        <taxon>Pontibacter</taxon>
    </lineage>
</organism>
<gene>
    <name evidence="2" type="ORF">CA264_19125</name>
</gene>
<evidence type="ECO:0000313" key="2">
    <source>
        <dbReference type="EMBL" id="ARS37361.1"/>
    </source>
</evidence>
<proteinExistence type="predicted"/>
<accession>A0A1X9YX47</accession>
<protein>
    <submittedName>
        <fullName evidence="2">Uncharacterized protein</fullName>
    </submittedName>
</protein>
<dbReference type="EMBL" id="CP021235">
    <property type="protein sequence ID" value="ARS37361.1"/>
    <property type="molecule type" value="Genomic_DNA"/>
</dbReference>
<dbReference type="KEGG" id="pact:CA264_19125"/>
<keyword evidence="1" id="KW-0732">Signal</keyword>
<dbReference type="Proteomes" id="UP000266292">
    <property type="component" value="Chromosome"/>
</dbReference>
<reference evidence="3" key="1">
    <citation type="submission" date="2017-05" db="EMBL/GenBank/DDBJ databases">
        <authorList>
            <person name="Ray J."/>
            <person name="Price M."/>
            <person name="Deutschbauer A."/>
        </authorList>
    </citation>
    <scope>NUCLEOTIDE SEQUENCE [LARGE SCALE GENOMIC DNA]</scope>
    <source>
        <strain evidence="3">DSM 19842</strain>
    </source>
</reference>
<evidence type="ECO:0000256" key="1">
    <source>
        <dbReference type="SAM" id="SignalP"/>
    </source>
</evidence>
<dbReference type="AlphaFoldDB" id="A0A1X9YX47"/>
<feature type="signal peptide" evidence="1">
    <location>
        <begin position="1"/>
        <end position="17"/>
    </location>
</feature>
<name>A0A1X9YX47_9BACT</name>
<sequence>MLLTLALLILAAYVLHWQETETPYEDASAAAALKAAPVALAKQADCCLRHALQATQGDTAGDLLAMEPGRVLRKDELLHHADSSLHPIAATYLKMPLTN</sequence>
<feature type="chain" id="PRO_5011002272" evidence="1">
    <location>
        <begin position="18"/>
        <end position="99"/>
    </location>
</feature>
<keyword evidence="3" id="KW-1185">Reference proteome</keyword>